<organism evidence="6 7">
    <name type="scientific">Coprobacter fastidiosus NSB1 = JCM 33896</name>
    <dbReference type="NCBI Taxonomy" id="1349822"/>
    <lineage>
        <taxon>Bacteria</taxon>
        <taxon>Pseudomonadati</taxon>
        <taxon>Bacteroidota</taxon>
        <taxon>Bacteroidia</taxon>
        <taxon>Bacteroidales</taxon>
        <taxon>Barnesiellaceae</taxon>
        <taxon>Coprobacter</taxon>
    </lineage>
</organism>
<dbReference type="AlphaFoldDB" id="A0A495WB59"/>
<comment type="similarity">
    <text evidence="1">Belongs to the pseudouridine synthase RsuA family.</text>
</comment>
<dbReference type="GO" id="GO:0120159">
    <property type="term" value="F:rRNA pseudouridine synthase activity"/>
    <property type="evidence" value="ECO:0007669"/>
    <property type="project" value="UniProtKB-ARBA"/>
</dbReference>
<keyword evidence="7" id="KW-1185">Reference proteome</keyword>
<dbReference type="FunFam" id="3.10.290.10:FF:000003">
    <property type="entry name" value="Pseudouridine synthase"/>
    <property type="match status" value="1"/>
</dbReference>
<dbReference type="GO" id="GO:0003723">
    <property type="term" value="F:RNA binding"/>
    <property type="evidence" value="ECO:0007669"/>
    <property type="project" value="UniProtKB-KW"/>
</dbReference>
<dbReference type="CDD" id="cd00165">
    <property type="entry name" value="S4"/>
    <property type="match status" value="1"/>
</dbReference>
<protein>
    <submittedName>
        <fullName evidence="6">S4 domain-containing protein</fullName>
    </submittedName>
</protein>
<gene>
    <name evidence="6" type="ORF">BC742_1481</name>
</gene>
<comment type="caution">
    <text evidence="6">The sequence shown here is derived from an EMBL/GenBank/DDBJ whole genome shotgun (WGS) entry which is preliminary data.</text>
</comment>
<name>A0A495WB59_9BACT</name>
<feature type="region of interest" description="Disordered" evidence="4">
    <location>
        <begin position="76"/>
        <end position="138"/>
    </location>
</feature>
<dbReference type="Pfam" id="PF01479">
    <property type="entry name" value="S4"/>
    <property type="match status" value="1"/>
</dbReference>
<dbReference type="SMART" id="SM00363">
    <property type="entry name" value="S4"/>
    <property type="match status" value="1"/>
</dbReference>
<evidence type="ECO:0000259" key="5">
    <source>
        <dbReference type="SMART" id="SM00363"/>
    </source>
</evidence>
<dbReference type="GO" id="GO:0000455">
    <property type="term" value="P:enzyme-directed rRNA pseudouridine synthesis"/>
    <property type="evidence" value="ECO:0007669"/>
    <property type="project" value="UniProtKB-ARBA"/>
</dbReference>
<evidence type="ECO:0000256" key="2">
    <source>
        <dbReference type="ARBA" id="ARBA00023235"/>
    </source>
</evidence>
<sequence>MFHALFWNDDMEKIRINKYISDAGFCSRREADQLIVDERVTINGVLAAMGAKVSLEDKVRIDGEILHFPKIISKDEEKKNKRKSSENFSSREDATKLRKTLRGTRGNERKKVGKEISMRSKSEDRTRNVKKKSQHPSR</sequence>
<evidence type="ECO:0000313" key="7">
    <source>
        <dbReference type="Proteomes" id="UP000269493"/>
    </source>
</evidence>
<accession>A0A495WB59</accession>
<feature type="compositionally biased region" description="Basic residues" evidence="4">
    <location>
        <begin position="128"/>
        <end position="138"/>
    </location>
</feature>
<dbReference type="InterPro" id="IPR002942">
    <property type="entry name" value="S4_RNA-bd"/>
</dbReference>
<dbReference type="EMBL" id="RBXN01000004">
    <property type="protein sequence ID" value="RKT58400.1"/>
    <property type="molecule type" value="Genomic_DNA"/>
</dbReference>
<feature type="compositionally biased region" description="Basic and acidic residues" evidence="4">
    <location>
        <begin position="76"/>
        <end position="96"/>
    </location>
</feature>
<feature type="domain" description="RNA-binding S4" evidence="5">
    <location>
        <begin position="14"/>
        <end position="70"/>
    </location>
</feature>
<evidence type="ECO:0000313" key="6">
    <source>
        <dbReference type="EMBL" id="RKT58400.1"/>
    </source>
</evidence>
<keyword evidence="2" id="KW-0413">Isomerase</keyword>
<evidence type="ECO:0000256" key="1">
    <source>
        <dbReference type="ARBA" id="ARBA00008348"/>
    </source>
</evidence>
<reference evidence="6 7" key="1">
    <citation type="submission" date="2018-10" db="EMBL/GenBank/DDBJ databases">
        <title>Genomic Encyclopedia of Archaeal and Bacterial Type Strains, Phase II (KMG-II): from individual species to whole genera.</title>
        <authorList>
            <person name="Goeker M."/>
        </authorList>
    </citation>
    <scope>NUCLEOTIDE SEQUENCE [LARGE SCALE GENOMIC DNA]</scope>
    <source>
        <strain evidence="6 7">NSB1</strain>
    </source>
</reference>
<feature type="compositionally biased region" description="Basic and acidic residues" evidence="4">
    <location>
        <begin position="105"/>
        <end position="127"/>
    </location>
</feature>
<proteinExistence type="inferred from homology"/>
<dbReference type="Gene3D" id="3.10.290.10">
    <property type="entry name" value="RNA-binding S4 domain"/>
    <property type="match status" value="1"/>
</dbReference>
<dbReference type="InterPro" id="IPR036986">
    <property type="entry name" value="S4_RNA-bd_sf"/>
</dbReference>
<evidence type="ECO:0000256" key="4">
    <source>
        <dbReference type="SAM" id="MobiDB-lite"/>
    </source>
</evidence>
<dbReference type="SUPFAM" id="SSF55174">
    <property type="entry name" value="Alpha-L RNA-binding motif"/>
    <property type="match status" value="1"/>
</dbReference>
<dbReference type="PROSITE" id="PS50889">
    <property type="entry name" value="S4"/>
    <property type="match status" value="1"/>
</dbReference>
<evidence type="ECO:0000256" key="3">
    <source>
        <dbReference type="PROSITE-ProRule" id="PRU00182"/>
    </source>
</evidence>
<keyword evidence="3" id="KW-0694">RNA-binding</keyword>
<dbReference type="Proteomes" id="UP000269493">
    <property type="component" value="Unassembled WGS sequence"/>
</dbReference>